<dbReference type="KEGG" id="amuc:Pan181_18340"/>
<keyword evidence="2" id="KW-0863">Zinc-finger</keyword>
<evidence type="ECO:0000256" key="4">
    <source>
        <dbReference type="PROSITE-ProRule" id="PRU00510"/>
    </source>
</evidence>
<keyword evidence="7" id="KW-1185">Reference proteome</keyword>
<dbReference type="AlphaFoldDB" id="A0A518ALP3"/>
<evidence type="ECO:0000256" key="1">
    <source>
        <dbReference type="ARBA" id="ARBA00022723"/>
    </source>
</evidence>
<dbReference type="InterPro" id="IPR020458">
    <property type="entry name" value="Znf_DskA_TraR_CS"/>
</dbReference>
<dbReference type="Pfam" id="PF01258">
    <property type="entry name" value="zf-dskA_traR"/>
    <property type="match status" value="1"/>
</dbReference>
<feature type="domain" description="Zinc finger DksA/TraR C4-type" evidence="5">
    <location>
        <begin position="85"/>
        <end position="114"/>
    </location>
</feature>
<sequence>MLRKILSCKSCSYRTVAGLDDLVARLRLVGQLRRDKDPDEGIVAALLAEYAALMTCPTCKAIGLQASDADDDWQDEDDWQAAVLCEVCRKPIDPERLEFLPDTKRCTECQHKTEAGTLPDDDPEFCPRCGALIEIRVSRGSGLTRYKRFCTGGCVIR</sequence>
<accession>A0A518ALP3</accession>
<name>A0A518ALP3_9BACT</name>
<dbReference type="PROSITE" id="PS51128">
    <property type="entry name" value="ZF_DKSA_2"/>
    <property type="match status" value="1"/>
</dbReference>
<dbReference type="GO" id="GO:0008270">
    <property type="term" value="F:zinc ion binding"/>
    <property type="evidence" value="ECO:0007669"/>
    <property type="project" value="UniProtKB-KW"/>
</dbReference>
<reference evidence="6 7" key="1">
    <citation type="submission" date="2019-02" db="EMBL/GenBank/DDBJ databases">
        <title>Deep-cultivation of Planctomycetes and their phenomic and genomic characterization uncovers novel biology.</title>
        <authorList>
            <person name="Wiegand S."/>
            <person name="Jogler M."/>
            <person name="Boedeker C."/>
            <person name="Pinto D."/>
            <person name="Vollmers J."/>
            <person name="Rivas-Marin E."/>
            <person name="Kohn T."/>
            <person name="Peeters S.H."/>
            <person name="Heuer A."/>
            <person name="Rast P."/>
            <person name="Oberbeckmann S."/>
            <person name="Bunk B."/>
            <person name="Jeske O."/>
            <person name="Meyerdierks A."/>
            <person name="Storesund J.E."/>
            <person name="Kallscheuer N."/>
            <person name="Luecker S."/>
            <person name="Lage O.M."/>
            <person name="Pohl T."/>
            <person name="Merkel B.J."/>
            <person name="Hornburger P."/>
            <person name="Mueller R.-W."/>
            <person name="Bruemmer F."/>
            <person name="Labrenz M."/>
            <person name="Spormann A.M."/>
            <person name="Op den Camp H."/>
            <person name="Overmann J."/>
            <person name="Amann R."/>
            <person name="Jetten M.S.M."/>
            <person name="Mascher T."/>
            <person name="Medema M.H."/>
            <person name="Devos D.P."/>
            <person name="Kaster A.-K."/>
            <person name="Ovreas L."/>
            <person name="Rohde M."/>
            <person name="Galperin M.Y."/>
            <person name="Jogler C."/>
        </authorList>
    </citation>
    <scope>NUCLEOTIDE SEQUENCE [LARGE SCALE GENOMIC DNA]</scope>
    <source>
        <strain evidence="6 7">Pan181</strain>
    </source>
</reference>
<dbReference type="RefSeq" id="WP_145246478.1">
    <property type="nucleotide sequence ID" value="NZ_CP036278.1"/>
</dbReference>
<dbReference type="OrthoDB" id="291754at2"/>
<dbReference type="SUPFAM" id="SSF57716">
    <property type="entry name" value="Glucocorticoid receptor-like (DNA-binding domain)"/>
    <property type="match status" value="1"/>
</dbReference>
<evidence type="ECO:0000313" key="6">
    <source>
        <dbReference type="EMBL" id="QDU55641.1"/>
    </source>
</evidence>
<evidence type="ECO:0000259" key="5">
    <source>
        <dbReference type="Pfam" id="PF01258"/>
    </source>
</evidence>
<proteinExistence type="predicted"/>
<keyword evidence="3" id="KW-0862">Zinc</keyword>
<feature type="zinc finger region" description="dksA C4-type" evidence="4">
    <location>
        <begin position="85"/>
        <end position="109"/>
    </location>
</feature>
<dbReference type="PROSITE" id="PS01102">
    <property type="entry name" value="ZF_DKSA_1"/>
    <property type="match status" value="1"/>
</dbReference>
<protein>
    <submittedName>
        <fullName evidence="6">Prokaryotic dksA/traR C4-type zinc finger</fullName>
    </submittedName>
</protein>
<organism evidence="6 7">
    <name type="scientific">Aeoliella mucimassa</name>
    <dbReference type="NCBI Taxonomy" id="2527972"/>
    <lineage>
        <taxon>Bacteria</taxon>
        <taxon>Pseudomonadati</taxon>
        <taxon>Planctomycetota</taxon>
        <taxon>Planctomycetia</taxon>
        <taxon>Pirellulales</taxon>
        <taxon>Lacipirellulaceae</taxon>
        <taxon>Aeoliella</taxon>
    </lineage>
</organism>
<dbReference type="Gene3D" id="1.20.120.910">
    <property type="entry name" value="DksA, coiled-coil domain"/>
    <property type="match status" value="1"/>
</dbReference>
<dbReference type="Proteomes" id="UP000315750">
    <property type="component" value="Chromosome"/>
</dbReference>
<dbReference type="EMBL" id="CP036278">
    <property type="protein sequence ID" value="QDU55641.1"/>
    <property type="molecule type" value="Genomic_DNA"/>
</dbReference>
<dbReference type="InterPro" id="IPR000962">
    <property type="entry name" value="Znf_DskA_TraR"/>
</dbReference>
<gene>
    <name evidence="6" type="ORF">Pan181_18340</name>
</gene>
<evidence type="ECO:0000256" key="3">
    <source>
        <dbReference type="ARBA" id="ARBA00022833"/>
    </source>
</evidence>
<evidence type="ECO:0000256" key="2">
    <source>
        <dbReference type="ARBA" id="ARBA00022771"/>
    </source>
</evidence>
<keyword evidence="1" id="KW-0479">Metal-binding</keyword>
<evidence type="ECO:0000313" key="7">
    <source>
        <dbReference type="Proteomes" id="UP000315750"/>
    </source>
</evidence>